<gene>
    <name evidence="2" type="ORF">Scep_023772</name>
</gene>
<evidence type="ECO:0000313" key="2">
    <source>
        <dbReference type="EMBL" id="KAK9100342.1"/>
    </source>
</evidence>
<feature type="region of interest" description="Disordered" evidence="1">
    <location>
        <begin position="128"/>
        <end position="147"/>
    </location>
</feature>
<comment type="caution">
    <text evidence="2">The sequence shown here is derived from an EMBL/GenBank/DDBJ whole genome shotgun (WGS) entry which is preliminary data.</text>
</comment>
<evidence type="ECO:0000313" key="3">
    <source>
        <dbReference type="Proteomes" id="UP001419268"/>
    </source>
</evidence>
<organism evidence="2 3">
    <name type="scientific">Stephania cephalantha</name>
    <dbReference type="NCBI Taxonomy" id="152367"/>
    <lineage>
        <taxon>Eukaryota</taxon>
        <taxon>Viridiplantae</taxon>
        <taxon>Streptophyta</taxon>
        <taxon>Embryophyta</taxon>
        <taxon>Tracheophyta</taxon>
        <taxon>Spermatophyta</taxon>
        <taxon>Magnoliopsida</taxon>
        <taxon>Ranunculales</taxon>
        <taxon>Menispermaceae</taxon>
        <taxon>Menispermoideae</taxon>
        <taxon>Cissampelideae</taxon>
        <taxon>Stephania</taxon>
    </lineage>
</organism>
<name>A0AAP0EY79_9MAGN</name>
<reference evidence="2 3" key="1">
    <citation type="submission" date="2024-01" db="EMBL/GenBank/DDBJ databases">
        <title>Genome assemblies of Stephania.</title>
        <authorList>
            <person name="Yang L."/>
        </authorList>
    </citation>
    <scope>NUCLEOTIDE SEQUENCE [LARGE SCALE GENOMIC DNA]</scope>
    <source>
        <strain evidence="2">JXDWG</strain>
        <tissue evidence="2">Leaf</tissue>
    </source>
</reference>
<accession>A0AAP0EY79</accession>
<evidence type="ECO:0000256" key="1">
    <source>
        <dbReference type="SAM" id="MobiDB-lite"/>
    </source>
</evidence>
<protein>
    <submittedName>
        <fullName evidence="2">Uncharacterized protein</fullName>
    </submittedName>
</protein>
<dbReference type="Proteomes" id="UP001419268">
    <property type="component" value="Unassembled WGS sequence"/>
</dbReference>
<proteinExistence type="predicted"/>
<dbReference type="EMBL" id="JBBNAG010000010">
    <property type="protein sequence ID" value="KAK9100342.1"/>
    <property type="molecule type" value="Genomic_DNA"/>
</dbReference>
<sequence>MSLPSNGTLLTLEHHPHHEITNKALSIFLFKFGPSNGVIPLPRGMMDPGLLFSLIPMWFIIADHEEEEKILEVSDEMMMFHMVLSTDGKGKVPILGDLLGRNMEITHSRIFLDYAYLNSYYLGPTSSTQHEVSPHSSRYPHAPTGLPTEPVAELRDMAVKLATYQQMATALATGCHR</sequence>
<dbReference type="AlphaFoldDB" id="A0AAP0EY79"/>
<keyword evidence="3" id="KW-1185">Reference proteome</keyword>